<feature type="compositionally biased region" description="Basic and acidic residues" evidence="1">
    <location>
        <begin position="29"/>
        <end position="52"/>
    </location>
</feature>
<evidence type="ECO:0000313" key="3">
    <source>
        <dbReference type="Proteomes" id="UP001056012"/>
    </source>
</evidence>
<gene>
    <name evidence="2" type="ORF">yc1106_08277</name>
</gene>
<feature type="compositionally biased region" description="Polar residues" evidence="1">
    <location>
        <begin position="91"/>
        <end position="103"/>
    </location>
</feature>
<keyword evidence="3" id="KW-1185">Reference proteome</keyword>
<dbReference type="EMBL" id="CP089279">
    <property type="protein sequence ID" value="USP81003.1"/>
    <property type="molecule type" value="Genomic_DNA"/>
</dbReference>
<feature type="compositionally biased region" description="Acidic residues" evidence="1">
    <location>
        <begin position="10"/>
        <end position="22"/>
    </location>
</feature>
<reference evidence="2" key="1">
    <citation type="submission" date="2021-12" db="EMBL/GenBank/DDBJ databases">
        <title>Curvularia clavata genome.</title>
        <authorList>
            <person name="Cao Y."/>
        </authorList>
    </citation>
    <scope>NUCLEOTIDE SEQUENCE</scope>
    <source>
        <strain evidence="2">Yc1106</strain>
    </source>
</reference>
<proteinExistence type="predicted"/>
<feature type="compositionally biased region" description="Basic residues" evidence="1">
    <location>
        <begin position="77"/>
        <end position="90"/>
    </location>
</feature>
<evidence type="ECO:0000256" key="1">
    <source>
        <dbReference type="SAM" id="MobiDB-lite"/>
    </source>
</evidence>
<evidence type="ECO:0000313" key="2">
    <source>
        <dbReference type="EMBL" id="USP81003.1"/>
    </source>
</evidence>
<protein>
    <submittedName>
        <fullName evidence="2">Uncharacterized protein</fullName>
    </submittedName>
</protein>
<dbReference type="OrthoDB" id="5303703at2759"/>
<dbReference type="Proteomes" id="UP001056012">
    <property type="component" value="Chromosome 6"/>
</dbReference>
<accession>A0A9Q8ZJ06</accession>
<name>A0A9Q8ZJ06_CURCL</name>
<feature type="region of interest" description="Disordered" evidence="1">
    <location>
        <begin position="1"/>
        <end position="126"/>
    </location>
</feature>
<feature type="compositionally biased region" description="Acidic residues" evidence="1">
    <location>
        <begin position="55"/>
        <end position="68"/>
    </location>
</feature>
<organism evidence="2 3">
    <name type="scientific">Curvularia clavata</name>
    <dbReference type="NCBI Taxonomy" id="95742"/>
    <lineage>
        <taxon>Eukaryota</taxon>
        <taxon>Fungi</taxon>
        <taxon>Dikarya</taxon>
        <taxon>Ascomycota</taxon>
        <taxon>Pezizomycotina</taxon>
        <taxon>Dothideomycetes</taxon>
        <taxon>Pleosporomycetidae</taxon>
        <taxon>Pleosporales</taxon>
        <taxon>Pleosporineae</taxon>
        <taxon>Pleosporaceae</taxon>
        <taxon>Curvularia</taxon>
    </lineage>
</organism>
<sequence>MDNGSMNSMDIDDIPPSEDEIPDTQPAYDLRKRTEQGDPRTYDRMYDEDKSGNFDPEEEGNLDPEEEEKVEKSNQSKSRRRKYNRNKLKPQTKQQSFIPSSQKKPGRKAPIVKSHEANKSWARTRRPINPLRPEEYLTKEDFEYLEDLEDLRVQMQLSRSPSPEVLEDSAGHKGVVTKIKTSFTHPIEFGVEGTTTDCHFCELPTYGLVGSFEKEIHCIRWDNGLGFTPLNGVGAETTTIMCQGCTMGRAQIACCENHDIRPVNPSTLDFAEALEDLLTQETPHMIKEQLQRWETFGGDVDAMAAAIDQENKAGEKDEDIHGKVRADVGFLCRDGILMANVENAAGEPEDEEASV</sequence>
<dbReference type="AlphaFoldDB" id="A0A9Q8ZJ06"/>
<dbReference type="VEuPathDB" id="FungiDB:yc1106_08277"/>